<evidence type="ECO:0000313" key="2">
    <source>
        <dbReference type="Proteomes" id="UP000682733"/>
    </source>
</evidence>
<evidence type="ECO:0000313" key="1">
    <source>
        <dbReference type="EMBL" id="CAF4538521.1"/>
    </source>
</evidence>
<dbReference type="Proteomes" id="UP000682733">
    <property type="component" value="Unassembled WGS sequence"/>
</dbReference>
<sequence length="132" mass="15417">MFGREPRLPTETKQAKITLSKPNNYYELIQKSRKILKKCAKANMEYQNQLTKARFDQNRPDPKYFIDQLVLVKVLDKKSKLQEKFEGPSRIIEQKGPATFIVKLEDPDQDSNPEYTKQVTTPDLAPVYIRTI</sequence>
<reference evidence="1" key="1">
    <citation type="submission" date="2021-02" db="EMBL/GenBank/DDBJ databases">
        <authorList>
            <person name="Nowell W R."/>
        </authorList>
    </citation>
    <scope>NUCLEOTIDE SEQUENCE</scope>
</reference>
<dbReference type="EMBL" id="CAJOBA010106297">
    <property type="protein sequence ID" value="CAF4538521.1"/>
    <property type="molecule type" value="Genomic_DNA"/>
</dbReference>
<organism evidence="1 2">
    <name type="scientific">Didymodactylos carnosus</name>
    <dbReference type="NCBI Taxonomy" id="1234261"/>
    <lineage>
        <taxon>Eukaryota</taxon>
        <taxon>Metazoa</taxon>
        <taxon>Spiralia</taxon>
        <taxon>Gnathifera</taxon>
        <taxon>Rotifera</taxon>
        <taxon>Eurotatoria</taxon>
        <taxon>Bdelloidea</taxon>
        <taxon>Philodinida</taxon>
        <taxon>Philodinidae</taxon>
        <taxon>Didymodactylos</taxon>
    </lineage>
</organism>
<gene>
    <name evidence="1" type="ORF">TMI583_LOCUS49274</name>
</gene>
<protein>
    <submittedName>
        <fullName evidence="1">Uncharacterized protein</fullName>
    </submittedName>
</protein>
<comment type="caution">
    <text evidence="1">The sequence shown here is derived from an EMBL/GenBank/DDBJ whole genome shotgun (WGS) entry which is preliminary data.</text>
</comment>
<accession>A0A8S2Y6L5</accession>
<proteinExistence type="predicted"/>
<name>A0A8S2Y6L5_9BILA</name>
<dbReference type="AlphaFoldDB" id="A0A8S2Y6L5"/>